<evidence type="ECO:0000256" key="8">
    <source>
        <dbReference type="ARBA" id="ARBA00023027"/>
    </source>
</evidence>
<proteinExistence type="inferred from homology"/>
<dbReference type="PROSITE" id="PS51462">
    <property type="entry name" value="NUDIX"/>
    <property type="match status" value="1"/>
</dbReference>
<evidence type="ECO:0000256" key="1">
    <source>
        <dbReference type="ARBA" id="ARBA00001946"/>
    </source>
</evidence>
<dbReference type="InterPro" id="IPR050241">
    <property type="entry name" value="NAD-cap_RNA_hydrolase_NudC"/>
</dbReference>
<evidence type="ECO:0000256" key="4">
    <source>
        <dbReference type="ARBA" id="ARBA00012381"/>
    </source>
</evidence>
<dbReference type="InterPro" id="IPR015375">
    <property type="entry name" value="NADH_PPase-like_N"/>
</dbReference>
<dbReference type="GO" id="GO:0019677">
    <property type="term" value="P:NAD+ catabolic process"/>
    <property type="evidence" value="ECO:0007669"/>
    <property type="project" value="TreeGrafter"/>
</dbReference>
<dbReference type="Proteomes" id="UP000050471">
    <property type="component" value="Unassembled WGS sequence"/>
</dbReference>
<dbReference type="InterPro" id="IPR049734">
    <property type="entry name" value="NudC-like_C"/>
</dbReference>
<evidence type="ECO:0000313" key="11">
    <source>
        <dbReference type="EMBL" id="KPN64983.1"/>
    </source>
</evidence>
<dbReference type="GO" id="GO:0005829">
    <property type="term" value="C:cytosol"/>
    <property type="evidence" value="ECO:0007669"/>
    <property type="project" value="TreeGrafter"/>
</dbReference>
<evidence type="ECO:0000256" key="3">
    <source>
        <dbReference type="ARBA" id="ARBA00009595"/>
    </source>
</evidence>
<dbReference type="Gene3D" id="3.90.79.20">
    <property type="match status" value="1"/>
</dbReference>
<keyword evidence="6 11" id="KW-0378">Hydrolase</keyword>
<dbReference type="PRINTS" id="PR00502">
    <property type="entry name" value="NUDIXFAMILY"/>
</dbReference>
<keyword evidence="8" id="KW-0520">NAD</keyword>
<dbReference type="InterPro" id="IPR015376">
    <property type="entry name" value="Znr_NADH_PPase"/>
</dbReference>
<evidence type="ECO:0000256" key="2">
    <source>
        <dbReference type="ARBA" id="ARBA00001947"/>
    </source>
</evidence>
<dbReference type="STRING" id="154981.AKJ29_07165"/>
<dbReference type="Pfam" id="PF09296">
    <property type="entry name" value="NUDIX-like"/>
    <property type="match status" value="1"/>
</dbReference>
<reference evidence="11 12" key="1">
    <citation type="submission" date="2015-09" db="EMBL/GenBank/DDBJ databases">
        <title>Draft genome sequence of Aliiroseovarius crassostreae CV919-312TSm, the causative agent of Roseovarius Oyster Disease (formerly Juvenile Oyster Disease).</title>
        <authorList>
            <person name="Kessner L."/>
            <person name="Spinard E."/>
            <person name="Nelson D."/>
        </authorList>
    </citation>
    <scope>NUCLEOTIDE SEQUENCE [LARGE SCALE GENOMIC DNA]</scope>
    <source>
        <strain evidence="11 12">CV919-312</strain>
    </source>
</reference>
<dbReference type="GO" id="GO:0046872">
    <property type="term" value="F:metal ion binding"/>
    <property type="evidence" value="ECO:0007669"/>
    <property type="project" value="UniProtKB-KW"/>
</dbReference>
<sequence length="320" mass="35185">MAATNILSFGVNQLDRAAHFRSDPEKLLCLQADGVFLPLWRGKPLVHPEDGGGLRLGLVEHTHPLVANCNDSPVFLGLSGDQPVFAVTLPDWEGIALPDTNSFLDTQEQSHPEAPAGSVFKELRTMLTALTPPQAEIAATARAIHEWHRSHRYCSCCGQPSLSAQAGWQRDCPSCGRMHFPRTDPVVIMLITHGNRVLIGRSPGWPEGMYSLLAGFMEPGETIETATRREVFEETGVRVGKVGYLASQPWPFPASLMIGTRGEALSDKITLDPNELEDALWLTREEVMQSFAGHHPAIRPARPGSIAHFLLRNWLADHTV</sequence>
<dbReference type="SUPFAM" id="SSF55811">
    <property type="entry name" value="Nudix"/>
    <property type="match status" value="1"/>
</dbReference>
<protein>
    <recommendedName>
        <fullName evidence="4">NAD(+) diphosphatase</fullName>
        <ecNumber evidence="4">3.6.1.22</ecNumber>
    </recommendedName>
</protein>
<comment type="catalytic activity">
    <reaction evidence="9">
        <text>a 5'-end NAD(+)-phospho-ribonucleoside in mRNA + H2O = a 5'-end phospho-adenosine-phospho-ribonucleoside in mRNA + beta-nicotinamide D-ribonucleotide + 2 H(+)</text>
        <dbReference type="Rhea" id="RHEA:60876"/>
        <dbReference type="Rhea" id="RHEA-COMP:15698"/>
        <dbReference type="Rhea" id="RHEA-COMP:15719"/>
        <dbReference type="ChEBI" id="CHEBI:14649"/>
        <dbReference type="ChEBI" id="CHEBI:15377"/>
        <dbReference type="ChEBI" id="CHEBI:15378"/>
        <dbReference type="ChEBI" id="CHEBI:144029"/>
        <dbReference type="ChEBI" id="CHEBI:144051"/>
    </reaction>
    <physiologicalReaction direction="left-to-right" evidence="9">
        <dbReference type="Rhea" id="RHEA:60877"/>
    </physiologicalReaction>
</comment>
<evidence type="ECO:0000256" key="6">
    <source>
        <dbReference type="ARBA" id="ARBA00022801"/>
    </source>
</evidence>
<dbReference type="RefSeq" id="WP_055187462.1">
    <property type="nucleotide sequence ID" value="NZ_FPBS01000008.1"/>
</dbReference>
<dbReference type="GO" id="GO:0006742">
    <property type="term" value="P:NADP+ catabolic process"/>
    <property type="evidence" value="ECO:0007669"/>
    <property type="project" value="TreeGrafter"/>
</dbReference>
<comment type="cofactor">
    <cofactor evidence="1">
        <name>Mg(2+)</name>
        <dbReference type="ChEBI" id="CHEBI:18420"/>
    </cofactor>
</comment>
<dbReference type="AlphaFoldDB" id="A0A0P7JUB5"/>
<dbReference type="PANTHER" id="PTHR42904">
    <property type="entry name" value="NUDIX HYDROLASE, NUDC SUBFAMILY"/>
    <property type="match status" value="1"/>
</dbReference>
<keyword evidence="7" id="KW-0460">Magnesium</keyword>
<keyword evidence="5" id="KW-0479">Metal-binding</keyword>
<keyword evidence="12" id="KW-1185">Reference proteome</keyword>
<dbReference type="Pfam" id="PF09297">
    <property type="entry name" value="Zn_ribbon_NUD"/>
    <property type="match status" value="1"/>
</dbReference>
<dbReference type="NCBIfam" id="NF001299">
    <property type="entry name" value="PRK00241.1"/>
    <property type="match status" value="1"/>
</dbReference>
<gene>
    <name evidence="11" type="ORF">AKJ29_07165</name>
</gene>
<evidence type="ECO:0000256" key="9">
    <source>
        <dbReference type="ARBA" id="ARBA00023679"/>
    </source>
</evidence>
<comment type="similarity">
    <text evidence="3">Belongs to the Nudix hydrolase family. NudC subfamily.</text>
</comment>
<dbReference type="OrthoDB" id="9791656at2"/>
<dbReference type="EC" id="3.6.1.22" evidence="4"/>
<dbReference type="EMBL" id="LKBA01000001">
    <property type="protein sequence ID" value="KPN64983.1"/>
    <property type="molecule type" value="Genomic_DNA"/>
</dbReference>
<evidence type="ECO:0000313" key="12">
    <source>
        <dbReference type="Proteomes" id="UP000050471"/>
    </source>
</evidence>
<comment type="caution">
    <text evidence="11">The sequence shown here is derived from an EMBL/GenBank/DDBJ whole genome shotgun (WGS) entry which is preliminary data.</text>
</comment>
<dbReference type="InterPro" id="IPR000086">
    <property type="entry name" value="NUDIX_hydrolase_dom"/>
</dbReference>
<evidence type="ECO:0000256" key="5">
    <source>
        <dbReference type="ARBA" id="ARBA00022723"/>
    </source>
</evidence>
<accession>A0A0P7JUB5</accession>
<feature type="domain" description="Nudix hydrolase" evidence="10">
    <location>
        <begin position="181"/>
        <end position="307"/>
    </location>
</feature>
<dbReference type="InterPro" id="IPR015797">
    <property type="entry name" value="NUDIX_hydrolase-like_dom_sf"/>
</dbReference>
<dbReference type="CDD" id="cd03429">
    <property type="entry name" value="NUDIX_NADH_pyrophosphatase_Nudt13"/>
    <property type="match status" value="1"/>
</dbReference>
<evidence type="ECO:0000259" key="10">
    <source>
        <dbReference type="PROSITE" id="PS51462"/>
    </source>
</evidence>
<dbReference type="InterPro" id="IPR020476">
    <property type="entry name" value="Nudix_hydrolase"/>
</dbReference>
<evidence type="ECO:0000256" key="7">
    <source>
        <dbReference type="ARBA" id="ARBA00022842"/>
    </source>
</evidence>
<dbReference type="PANTHER" id="PTHR42904:SF6">
    <property type="entry name" value="NAD-CAPPED RNA HYDROLASE NUDT12"/>
    <property type="match status" value="1"/>
</dbReference>
<organism evidence="11 12">
    <name type="scientific">Aliiroseovarius crassostreae</name>
    <dbReference type="NCBI Taxonomy" id="154981"/>
    <lineage>
        <taxon>Bacteria</taxon>
        <taxon>Pseudomonadati</taxon>
        <taxon>Pseudomonadota</taxon>
        <taxon>Alphaproteobacteria</taxon>
        <taxon>Rhodobacterales</taxon>
        <taxon>Paracoccaceae</taxon>
        <taxon>Aliiroseovarius</taxon>
    </lineage>
</organism>
<dbReference type="Pfam" id="PF00293">
    <property type="entry name" value="NUDIX"/>
    <property type="match status" value="1"/>
</dbReference>
<dbReference type="Gene3D" id="3.90.79.10">
    <property type="entry name" value="Nucleoside Triphosphate Pyrophosphohydrolase"/>
    <property type="match status" value="1"/>
</dbReference>
<name>A0A0P7JUB5_9RHOB</name>
<comment type="cofactor">
    <cofactor evidence="2">
        <name>Zn(2+)</name>
        <dbReference type="ChEBI" id="CHEBI:29105"/>
    </cofactor>
</comment>
<dbReference type="GO" id="GO:0035529">
    <property type="term" value="F:NADH pyrophosphatase activity"/>
    <property type="evidence" value="ECO:0007669"/>
    <property type="project" value="TreeGrafter"/>
</dbReference>